<evidence type="ECO:0000256" key="1">
    <source>
        <dbReference type="ARBA" id="ARBA00022527"/>
    </source>
</evidence>
<evidence type="ECO:0000313" key="9">
    <source>
        <dbReference type="Proteomes" id="UP000001542"/>
    </source>
</evidence>
<dbReference type="InterPro" id="IPR015940">
    <property type="entry name" value="UBA"/>
</dbReference>
<keyword evidence="5" id="KW-0067">ATP-binding</keyword>
<proteinExistence type="predicted"/>
<dbReference type="PROSITE" id="PS00108">
    <property type="entry name" value="PROTEIN_KINASE_ST"/>
    <property type="match status" value="1"/>
</dbReference>
<keyword evidence="3" id="KW-0547">Nucleotide-binding</keyword>
<dbReference type="PANTHER" id="PTHR24346:SF82">
    <property type="entry name" value="KP78A-RELATED"/>
    <property type="match status" value="1"/>
</dbReference>
<dbReference type="InterPro" id="IPR011009">
    <property type="entry name" value="Kinase-like_dom_sf"/>
</dbReference>
<dbReference type="InterPro" id="IPR008271">
    <property type="entry name" value="Ser/Thr_kinase_AS"/>
</dbReference>
<keyword evidence="4 8" id="KW-0418">Kinase</keyword>
<evidence type="ECO:0000259" key="6">
    <source>
        <dbReference type="PROSITE" id="PS50011"/>
    </source>
</evidence>
<dbReference type="VEuPathDB" id="TrichDB:TVAG_053820"/>
<dbReference type="RefSeq" id="XP_001308797.1">
    <property type="nucleotide sequence ID" value="XM_001308796.1"/>
</dbReference>
<organism evidence="8 9">
    <name type="scientific">Trichomonas vaginalis (strain ATCC PRA-98 / G3)</name>
    <dbReference type="NCBI Taxonomy" id="412133"/>
    <lineage>
        <taxon>Eukaryota</taxon>
        <taxon>Metamonada</taxon>
        <taxon>Parabasalia</taxon>
        <taxon>Trichomonadida</taxon>
        <taxon>Trichomonadidae</taxon>
        <taxon>Trichomonas</taxon>
    </lineage>
</organism>
<gene>
    <name evidence="8" type="ORF">TVAG_053820</name>
</gene>
<protein>
    <submittedName>
        <fullName evidence="8">CAMK family protein kinase</fullName>
    </submittedName>
</protein>
<reference evidence="8" key="1">
    <citation type="submission" date="2006-10" db="EMBL/GenBank/DDBJ databases">
        <authorList>
            <person name="Amadeo P."/>
            <person name="Zhao Q."/>
            <person name="Wortman J."/>
            <person name="Fraser-Liggett C."/>
            <person name="Carlton J."/>
        </authorList>
    </citation>
    <scope>NUCLEOTIDE SEQUENCE</scope>
    <source>
        <strain evidence="8">G3</strain>
    </source>
</reference>
<dbReference type="PROSITE" id="PS50030">
    <property type="entry name" value="UBA"/>
    <property type="match status" value="1"/>
</dbReference>
<dbReference type="InterPro" id="IPR000719">
    <property type="entry name" value="Prot_kinase_dom"/>
</dbReference>
<dbReference type="EMBL" id="DS113785">
    <property type="protein sequence ID" value="EAX95867.1"/>
    <property type="molecule type" value="Genomic_DNA"/>
</dbReference>
<sequence length="495" mass="56523">MEFAEKIGDYVVERVLGSGSCGKVKLARNMQTGQFAAIKIIKKSFFESKPNIKEKIQREVAVMRIFKHSRLLKLLEICESPHHIYLVLEYASNGELFDYLISRGCLSEAEAMHFFRQIIFGIDFLHSRSICHRDIKPENLLLDEHNNIKIADFGFARIASSDPLTTYCGSIYYAAPEIVNGVPYHGFPADIWSCGIVLYTLLTGKLPFQDPAYRKTVEKIKSGHYVMPDVSDPINDLLANCLNSDPNSRFTTAQIKAHPAFRIGLPEDYILPKPLPIPFYSDPILREELDHNAIITLTQMGYSSQEEIESQLQTQGSSMAKVLYFMLITQGSIDSLPWQFTENQDMMMPMDNSGMEMESNQVFGAGSLDSYGRRRQNTYDVSSPEVYSLATRAQWGNFPNKEYPQEVVQPFVDIQLPAEVILAHMQQLLSNLCFKWFHPDDMTIIARRLEDRATIVVTLEYTAEEWITMNLSYSEIEQSEIYVLNDTVLNMLSEF</sequence>
<dbReference type="OrthoDB" id="539158at2759"/>
<dbReference type="FunFam" id="3.30.200.20:FF:000042">
    <property type="entry name" value="Aurora kinase A"/>
    <property type="match status" value="1"/>
</dbReference>
<dbReference type="Pfam" id="PF00069">
    <property type="entry name" value="Pkinase"/>
    <property type="match status" value="1"/>
</dbReference>
<dbReference type="SMART" id="SM00220">
    <property type="entry name" value="S_TKc"/>
    <property type="match status" value="1"/>
</dbReference>
<feature type="domain" description="Protein kinase" evidence="6">
    <location>
        <begin position="10"/>
        <end position="261"/>
    </location>
</feature>
<dbReference type="SMR" id="A2FGW3"/>
<dbReference type="KEGG" id="tva:4753630"/>
<dbReference type="FunCoup" id="A2FGW3">
    <property type="interactions" value="352"/>
</dbReference>
<dbReference type="AlphaFoldDB" id="A2FGW3"/>
<dbReference type="VEuPathDB" id="TrichDB:TVAGG3_0972410"/>
<reference evidence="8" key="2">
    <citation type="journal article" date="2007" name="Science">
        <title>Draft genome sequence of the sexually transmitted pathogen Trichomonas vaginalis.</title>
        <authorList>
            <person name="Carlton J.M."/>
            <person name="Hirt R.P."/>
            <person name="Silva J.C."/>
            <person name="Delcher A.L."/>
            <person name="Schatz M."/>
            <person name="Zhao Q."/>
            <person name="Wortman J.R."/>
            <person name="Bidwell S.L."/>
            <person name="Alsmark U.C.M."/>
            <person name="Besteiro S."/>
            <person name="Sicheritz-Ponten T."/>
            <person name="Noel C.J."/>
            <person name="Dacks J.B."/>
            <person name="Foster P.G."/>
            <person name="Simillion C."/>
            <person name="Van de Peer Y."/>
            <person name="Miranda-Saavedra D."/>
            <person name="Barton G.J."/>
            <person name="Westrop G.D."/>
            <person name="Mueller S."/>
            <person name="Dessi D."/>
            <person name="Fiori P.L."/>
            <person name="Ren Q."/>
            <person name="Paulsen I."/>
            <person name="Zhang H."/>
            <person name="Bastida-Corcuera F.D."/>
            <person name="Simoes-Barbosa A."/>
            <person name="Brown M.T."/>
            <person name="Hayes R.D."/>
            <person name="Mukherjee M."/>
            <person name="Okumura C.Y."/>
            <person name="Schneider R."/>
            <person name="Smith A.J."/>
            <person name="Vanacova S."/>
            <person name="Villalvazo M."/>
            <person name="Haas B.J."/>
            <person name="Pertea M."/>
            <person name="Feldblyum T.V."/>
            <person name="Utterback T.R."/>
            <person name="Shu C.L."/>
            <person name="Osoegawa K."/>
            <person name="de Jong P.J."/>
            <person name="Hrdy I."/>
            <person name="Horvathova L."/>
            <person name="Zubacova Z."/>
            <person name="Dolezal P."/>
            <person name="Malik S.B."/>
            <person name="Logsdon J.M. Jr."/>
            <person name="Henze K."/>
            <person name="Gupta A."/>
            <person name="Wang C.C."/>
            <person name="Dunne R.L."/>
            <person name="Upcroft J.A."/>
            <person name="Upcroft P."/>
            <person name="White O."/>
            <person name="Salzberg S.L."/>
            <person name="Tang P."/>
            <person name="Chiu C.-H."/>
            <person name="Lee Y.-S."/>
            <person name="Embley T.M."/>
            <person name="Coombs G.H."/>
            <person name="Mottram J.C."/>
            <person name="Tachezy J."/>
            <person name="Fraser-Liggett C.M."/>
            <person name="Johnson P.J."/>
        </authorList>
    </citation>
    <scope>NUCLEOTIDE SEQUENCE [LARGE SCALE GENOMIC DNA]</scope>
    <source>
        <strain evidence="8">G3</strain>
    </source>
</reference>
<evidence type="ECO:0000256" key="3">
    <source>
        <dbReference type="ARBA" id="ARBA00022741"/>
    </source>
</evidence>
<dbReference type="PANTHER" id="PTHR24346">
    <property type="entry name" value="MAP/MICROTUBULE AFFINITY-REGULATING KINASE"/>
    <property type="match status" value="1"/>
</dbReference>
<dbReference type="SUPFAM" id="SSF56112">
    <property type="entry name" value="Protein kinase-like (PK-like)"/>
    <property type="match status" value="1"/>
</dbReference>
<dbReference type="PROSITE" id="PS50011">
    <property type="entry name" value="PROTEIN_KINASE_DOM"/>
    <property type="match status" value="1"/>
</dbReference>
<dbReference type="GO" id="GO:0004674">
    <property type="term" value="F:protein serine/threonine kinase activity"/>
    <property type="evidence" value="ECO:0000318"/>
    <property type="project" value="GO_Central"/>
</dbReference>
<feature type="domain" description="UBA" evidence="7">
    <location>
        <begin position="288"/>
        <end position="329"/>
    </location>
</feature>
<dbReference type="Proteomes" id="UP000001542">
    <property type="component" value="Unassembled WGS sequence"/>
</dbReference>
<dbReference type="STRING" id="5722.A2FGW3"/>
<dbReference type="InParanoid" id="A2FGW3"/>
<dbReference type="GO" id="GO:0005524">
    <property type="term" value="F:ATP binding"/>
    <property type="evidence" value="ECO:0007669"/>
    <property type="project" value="UniProtKB-KW"/>
</dbReference>
<keyword evidence="9" id="KW-1185">Reference proteome</keyword>
<dbReference type="eggNOG" id="KOG0588">
    <property type="taxonomic scope" value="Eukaryota"/>
</dbReference>
<evidence type="ECO:0000256" key="5">
    <source>
        <dbReference type="ARBA" id="ARBA00022840"/>
    </source>
</evidence>
<evidence type="ECO:0000313" key="8">
    <source>
        <dbReference type="EMBL" id="EAX95867.1"/>
    </source>
</evidence>
<name>A2FGW3_TRIV3</name>
<keyword evidence="1" id="KW-0723">Serine/threonine-protein kinase</keyword>
<dbReference type="FunFam" id="1.10.510.10:FF:000777">
    <property type="entry name" value="CAMK family protein kinase"/>
    <property type="match status" value="1"/>
</dbReference>
<evidence type="ECO:0000256" key="2">
    <source>
        <dbReference type="ARBA" id="ARBA00022679"/>
    </source>
</evidence>
<evidence type="ECO:0000256" key="4">
    <source>
        <dbReference type="ARBA" id="ARBA00022777"/>
    </source>
</evidence>
<dbReference type="GO" id="GO:0051726">
    <property type="term" value="P:regulation of cell cycle"/>
    <property type="evidence" value="ECO:0000318"/>
    <property type="project" value="GO_Central"/>
</dbReference>
<keyword evidence="2" id="KW-0808">Transferase</keyword>
<evidence type="ECO:0000259" key="7">
    <source>
        <dbReference type="PROSITE" id="PS50030"/>
    </source>
</evidence>
<dbReference type="Gene3D" id="1.10.510.10">
    <property type="entry name" value="Transferase(Phosphotransferase) domain 1"/>
    <property type="match status" value="1"/>
</dbReference>
<accession>A2FGW3</accession>